<gene>
    <name evidence="3" type="ORF">GA0061071_12012</name>
</gene>
<dbReference type="EMBL" id="FMAY01000020">
    <property type="protein sequence ID" value="SCC40382.1"/>
    <property type="molecule type" value="Genomic_DNA"/>
</dbReference>
<keyword evidence="3" id="KW-0238">DNA-binding</keyword>
<accession>A0A1C4EA87</accession>
<dbReference type="PROSITE" id="PS52050">
    <property type="entry name" value="WYL"/>
    <property type="match status" value="1"/>
</dbReference>
<feature type="domain" description="WCX" evidence="2">
    <location>
        <begin position="212"/>
        <end position="286"/>
    </location>
</feature>
<dbReference type="RefSeq" id="WP_061492450.1">
    <property type="nucleotide sequence ID" value="NZ_CP115659.1"/>
</dbReference>
<dbReference type="PANTHER" id="PTHR34580:SF1">
    <property type="entry name" value="PROTEIN PAFC"/>
    <property type="match status" value="1"/>
</dbReference>
<reference evidence="4" key="1">
    <citation type="submission" date="2016-08" db="EMBL/GenBank/DDBJ databases">
        <authorList>
            <person name="Varghese N."/>
            <person name="Submissions Spin"/>
        </authorList>
    </citation>
    <scope>NUCLEOTIDE SEQUENCE [LARGE SCALE GENOMIC DNA]</scope>
    <source>
        <strain evidence="4">REICA_082</strain>
    </source>
</reference>
<evidence type="ECO:0000259" key="2">
    <source>
        <dbReference type="Pfam" id="PF25583"/>
    </source>
</evidence>
<keyword evidence="4" id="KW-1185">Reference proteome</keyword>
<name>A0A1C4EA87_9ENTR</name>
<dbReference type="Pfam" id="PF13280">
    <property type="entry name" value="WYL"/>
    <property type="match status" value="1"/>
</dbReference>
<dbReference type="PANTHER" id="PTHR34580">
    <property type="match status" value="1"/>
</dbReference>
<dbReference type="Proteomes" id="UP000198975">
    <property type="component" value="Unassembled WGS sequence"/>
</dbReference>
<dbReference type="AlphaFoldDB" id="A0A1C4EA87"/>
<evidence type="ECO:0000259" key="1">
    <source>
        <dbReference type="Pfam" id="PF13280"/>
    </source>
</evidence>
<evidence type="ECO:0000313" key="4">
    <source>
        <dbReference type="Proteomes" id="UP000198975"/>
    </source>
</evidence>
<dbReference type="InterPro" id="IPR026881">
    <property type="entry name" value="WYL_dom"/>
</dbReference>
<feature type="domain" description="WYL" evidence="1">
    <location>
        <begin position="128"/>
        <end position="185"/>
    </location>
</feature>
<dbReference type="OrthoDB" id="6521217at2"/>
<proteinExistence type="predicted"/>
<evidence type="ECO:0000313" key="3">
    <source>
        <dbReference type="EMBL" id="SCC40382.1"/>
    </source>
</evidence>
<dbReference type="GO" id="GO:0003677">
    <property type="term" value="F:DNA binding"/>
    <property type="evidence" value="ECO:0007669"/>
    <property type="project" value="UniProtKB-KW"/>
</dbReference>
<dbReference type="InterPro" id="IPR057727">
    <property type="entry name" value="WCX_dom"/>
</dbReference>
<dbReference type="Pfam" id="PF25583">
    <property type="entry name" value="WCX"/>
    <property type="match status" value="1"/>
</dbReference>
<sequence length="300" mass="34680">MKESHDRKHDPLIERLCEIFGALYQGRTIDKAWLCDKFGITERTAYRDLARLGHILDQVAPGRYKLSSHLLPSLHTGHLAEFADFAGVAHLFPRNDGQSLRNSMKNRDNIAFHAASSRENRLIEDRINLLNRAITVHCEVDYHYRDKARQAQPYRLINQYGLWYLAAVEQGRLKAFELAKIEGLKETVRHFTPHADVLAELDSGVGIRFGSRVETRLRVSAQVAEYVTRRSLFPSQRILEQHDDGSLTLSTAISDPHTLFRWLRYWLPDIGILSPQSLREQFEQDLHTRYTHGVMLMAQR</sequence>
<dbReference type="InterPro" id="IPR051534">
    <property type="entry name" value="CBASS_pafABC_assoc_protein"/>
</dbReference>
<organism evidence="3 4">
    <name type="scientific">Kosakonia oryzendophytica</name>
    <dbReference type="NCBI Taxonomy" id="1005665"/>
    <lineage>
        <taxon>Bacteria</taxon>
        <taxon>Pseudomonadati</taxon>
        <taxon>Pseudomonadota</taxon>
        <taxon>Gammaproteobacteria</taxon>
        <taxon>Enterobacterales</taxon>
        <taxon>Enterobacteriaceae</taxon>
        <taxon>Kosakonia</taxon>
    </lineage>
</organism>
<protein>
    <submittedName>
        <fullName evidence="3">Predicted DNA-binding transcriptional regulator YafY, contains an HTH and WYL domains</fullName>
    </submittedName>
</protein>